<feature type="transmembrane region" description="Helical" evidence="1">
    <location>
        <begin position="88"/>
        <end position="109"/>
    </location>
</feature>
<comment type="caution">
    <text evidence="3">The sequence shown here is derived from an EMBL/GenBank/DDBJ whole genome shotgun (WGS) entry which is preliminary data.</text>
</comment>
<dbReference type="SUPFAM" id="SSF55874">
    <property type="entry name" value="ATPase domain of HSP90 chaperone/DNA topoisomerase II/histidine kinase"/>
    <property type="match status" value="1"/>
</dbReference>
<dbReference type="EMBL" id="JAJEQF010000048">
    <property type="protein sequence ID" value="MCC2168847.1"/>
    <property type="molecule type" value="Genomic_DNA"/>
</dbReference>
<dbReference type="InterPro" id="IPR036890">
    <property type="entry name" value="HATPase_C_sf"/>
</dbReference>
<dbReference type="PANTHER" id="PTHR40448:SF1">
    <property type="entry name" value="TWO-COMPONENT SENSOR HISTIDINE KINASE"/>
    <property type="match status" value="1"/>
</dbReference>
<dbReference type="Proteomes" id="UP001199355">
    <property type="component" value="Unassembled WGS sequence"/>
</dbReference>
<evidence type="ECO:0000313" key="4">
    <source>
        <dbReference type="Proteomes" id="UP001199355"/>
    </source>
</evidence>
<protein>
    <submittedName>
        <fullName evidence="3">GHKL domain-containing protein</fullName>
    </submittedName>
</protein>
<dbReference type="CDD" id="cd16935">
    <property type="entry name" value="HATPase_AgrC-ComD-like"/>
    <property type="match status" value="1"/>
</dbReference>
<feature type="domain" description="Sensor histidine kinase NatK-like C-terminal" evidence="2">
    <location>
        <begin position="326"/>
        <end position="418"/>
    </location>
</feature>
<proteinExistence type="predicted"/>
<dbReference type="PANTHER" id="PTHR40448">
    <property type="entry name" value="TWO-COMPONENT SENSOR HISTIDINE KINASE"/>
    <property type="match status" value="1"/>
</dbReference>
<dbReference type="InterPro" id="IPR032834">
    <property type="entry name" value="NatK-like_C"/>
</dbReference>
<evidence type="ECO:0000259" key="2">
    <source>
        <dbReference type="Pfam" id="PF14501"/>
    </source>
</evidence>
<feature type="transmembrane region" description="Helical" evidence="1">
    <location>
        <begin position="65"/>
        <end position="81"/>
    </location>
</feature>
<sequence>MNGIIDSISNLLMPLCSVWIVNKFVNNSFEKKESKKIFTRIIWGLFILIQIVMETEKGNVSIQKGIISFFVILGIIIIGYKGTFQRKLLFTSLFISIWILSEFFVYFILNIYNFEEDREMLIGTILSKVLLLVLLFYVILKKLHKEAEGIDRKLWVILFLISIESICMAFIFYELYNGKNQIWIISFYTLLLLMNVSIFEIYKKSIYSLKLEKENMIYEQQLKLLRNCTQDQMNSTALFQREQHDLKNKLLGIRSSMEKQNVQDAIRMIDGILEHGNMVDKAELEKIGNDIIDTILRFKYAKAIQKNIVVKIDGFAMQKLPILDEDLCVVLGNMLDNAIEASEKVTDRWINVSIGLRKNGLVIVVENSFDGIIKKNIHGNIISIKENKEHHGYGLKSIRKTVEKYDGELVVEIRGNIFRAVAFMTCIDYV</sequence>
<dbReference type="RefSeq" id="WP_262586079.1">
    <property type="nucleotide sequence ID" value="NZ_JAJEQF010000048.1"/>
</dbReference>
<feature type="transmembrane region" description="Helical" evidence="1">
    <location>
        <begin position="121"/>
        <end position="140"/>
    </location>
</feature>
<name>A0AAE3AZB2_9FIRM</name>
<reference evidence="3 4" key="1">
    <citation type="submission" date="2021-10" db="EMBL/GenBank/DDBJ databases">
        <title>Anaerobic single-cell dispensing facilitates the cultivation of human gut bacteria.</title>
        <authorList>
            <person name="Afrizal A."/>
        </authorList>
    </citation>
    <scope>NUCLEOTIDE SEQUENCE [LARGE SCALE GENOMIC DNA]</scope>
    <source>
        <strain evidence="3 4">CLA-AA-H244</strain>
    </source>
</reference>
<organism evidence="3 4">
    <name type="scientific">Gallintestinimicrobium propionicum</name>
    <dbReference type="NCBI Taxonomy" id="2981770"/>
    <lineage>
        <taxon>Bacteria</taxon>
        <taxon>Bacillati</taxon>
        <taxon>Bacillota</taxon>
        <taxon>Clostridia</taxon>
        <taxon>Lachnospirales</taxon>
        <taxon>Lachnospiraceae</taxon>
        <taxon>Gallintestinimicrobium</taxon>
    </lineage>
</organism>
<feature type="transmembrane region" description="Helical" evidence="1">
    <location>
        <begin position="37"/>
        <end position="53"/>
    </location>
</feature>
<dbReference type="GO" id="GO:0042802">
    <property type="term" value="F:identical protein binding"/>
    <property type="evidence" value="ECO:0007669"/>
    <property type="project" value="TreeGrafter"/>
</dbReference>
<keyword evidence="1" id="KW-1133">Transmembrane helix</keyword>
<keyword evidence="1" id="KW-0812">Transmembrane</keyword>
<dbReference type="Gene3D" id="3.30.565.10">
    <property type="entry name" value="Histidine kinase-like ATPase, C-terminal domain"/>
    <property type="match status" value="1"/>
</dbReference>
<keyword evidence="4" id="KW-1185">Reference proteome</keyword>
<keyword evidence="1" id="KW-0472">Membrane</keyword>
<dbReference type="AlphaFoldDB" id="A0AAE3AZB2"/>
<dbReference type="Pfam" id="PF14501">
    <property type="entry name" value="HATPase_c_5"/>
    <property type="match status" value="1"/>
</dbReference>
<gene>
    <name evidence="3" type="ORF">LKD45_14335</name>
</gene>
<evidence type="ECO:0000313" key="3">
    <source>
        <dbReference type="EMBL" id="MCC2168847.1"/>
    </source>
</evidence>
<feature type="transmembrane region" description="Helical" evidence="1">
    <location>
        <begin position="152"/>
        <end position="176"/>
    </location>
</feature>
<evidence type="ECO:0000256" key="1">
    <source>
        <dbReference type="SAM" id="Phobius"/>
    </source>
</evidence>
<feature type="transmembrane region" description="Helical" evidence="1">
    <location>
        <begin position="182"/>
        <end position="202"/>
    </location>
</feature>
<accession>A0AAE3AZB2</accession>